<evidence type="ECO:0000259" key="12">
    <source>
        <dbReference type="Pfam" id="PF13087"/>
    </source>
</evidence>
<keyword evidence="5" id="KW-0547">Nucleotide-binding</keyword>
<evidence type="ECO:0000256" key="3">
    <source>
        <dbReference type="ARBA" id="ARBA00022490"/>
    </source>
</evidence>
<keyword evidence="10" id="KW-0067">ATP-binding</keyword>
<evidence type="ECO:0000256" key="7">
    <source>
        <dbReference type="ARBA" id="ARBA00022801"/>
    </source>
</evidence>
<protein>
    <submittedName>
        <fullName evidence="13">Regulator of nonsense transcripts 1-like</fullName>
    </submittedName>
</protein>
<dbReference type="EMBL" id="QGNW01000083">
    <property type="protein sequence ID" value="RVX00175.1"/>
    <property type="molecule type" value="Genomic_DNA"/>
</dbReference>
<name>A0A438IUQ8_VITVI</name>
<evidence type="ECO:0000256" key="6">
    <source>
        <dbReference type="ARBA" id="ARBA00022771"/>
    </source>
</evidence>
<feature type="region of interest" description="Disordered" evidence="11">
    <location>
        <begin position="341"/>
        <end position="368"/>
    </location>
</feature>
<evidence type="ECO:0000256" key="1">
    <source>
        <dbReference type="ARBA" id="ARBA00004496"/>
    </source>
</evidence>
<keyword evidence="7" id="KW-0378">Hydrolase</keyword>
<dbReference type="GO" id="GO:0016787">
    <property type="term" value="F:hydrolase activity"/>
    <property type="evidence" value="ECO:0007669"/>
    <property type="project" value="UniProtKB-KW"/>
</dbReference>
<dbReference type="AlphaFoldDB" id="A0A438IUQ8"/>
<dbReference type="PANTHER" id="PTHR10887:SF364">
    <property type="entry name" value="REGULATOR OF NONSENSE TRANSCRIPTS 1"/>
    <property type="match status" value="1"/>
</dbReference>
<dbReference type="FunFam" id="3.40.50.300:FF:000097">
    <property type="entry name" value="Regulator of nonsense transcripts 1"/>
    <property type="match status" value="1"/>
</dbReference>
<accession>A0A438IUQ8</accession>
<dbReference type="Gene3D" id="3.40.50.300">
    <property type="entry name" value="P-loop containing nucleotide triphosphate hydrolases"/>
    <property type="match status" value="1"/>
</dbReference>
<feature type="domain" description="DNA2/NAM7 helicase-like C-terminal" evidence="12">
    <location>
        <begin position="5"/>
        <end position="185"/>
    </location>
</feature>
<keyword evidence="8" id="KW-0347">Helicase</keyword>
<dbReference type="InterPro" id="IPR045055">
    <property type="entry name" value="DNA2/NAM7-like"/>
</dbReference>
<dbReference type="GO" id="GO:0005524">
    <property type="term" value="F:ATP binding"/>
    <property type="evidence" value="ECO:0007669"/>
    <property type="project" value="UniProtKB-KW"/>
</dbReference>
<gene>
    <name evidence="13" type="primary">UPF1_2</name>
    <name evidence="13" type="ORF">CK203_026673</name>
</gene>
<dbReference type="PANTHER" id="PTHR10887">
    <property type="entry name" value="DNA2/NAM7 HELICASE FAMILY"/>
    <property type="match status" value="1"/>
</dbReference>
<dbReference type="CDD" id="cd18808">
    <property type="entry name" value="SF1_C_Upf1"/>
    <property type="match status" value="1"/>
</dbReference>
<evidence type="ECO:0000256" key="9">
    <source>
        <dbReference type="ARBA" id="ARBA00022833"/>
    </source>
</evidence>
<keyword evidence="9" id="KW-0862">Zinc</keyword>
<dbReference type="GO" id="GO:0004386">
    <property type="term" value="F:helicase activity"/>
    <property type="evidence" value="ECO:0007669"/>
    <property type="project" value="UniProtKB-KW"/>
</dbReference>
<evidence type="ECO:0000256" key="5">
    <source>
        <dbReference type="ARBA" id="ARBA00022741"/>
    </source>
</evidence>
<evidence type="ECO:0000256" key="10">
    <source>
        <dbReference type="ARBA" id="ARBA00022840"/>
    </source>
</evidence>
<evidence type="ECO:0000256" key="8">
    <source>
        <dbReference type="ARBA" id="ARBA00022806"/>
    </source>
</evidence>
<dbReference type="Proteomes" id="UP000288805">
    <property type="component" value="Unassembled WGS sequence"/>
</dbReference>
<keyword evidence="3" id="KW-0963">Cytoplasm</keyword>
<evidence type="ECO:0000256" key="11">
    <source>
        <dbReference type="SAM" id="MobiDB-lite"/>
    </source>
</evidence>
<organism evidence="13 14">
    <name type="scientific">Vitis vinifera</name>
    <name type="common">Grape</name>
    <dbReference type="NCBI Taxonomy" id="29760"/>
    <lineage>
        <taxon>Eukaryota</taxon>
        <taxon>Viridiplantae</taxon>
        <taxon>Streptophyta</taxon>
        <taxon>Embryophyta</taxon>
        <taxon>Tracheophyta</taxon>
        <taxon>Spermatophyta</taxon>
        <taxon>Magnoliopsida</taxon>
        <taxon>eudicotyledons</taxon>
        <taxon>Gunneridae</taxon>
        <taxon>Pentapetalae</taxon>
        <taxon>rosids</taxon>
        <taxon>Vitales</taxon>
        <taxon>Vitaceae</taxon>
        <taxon>Viteae</taxon>
        <taxon>Vitis</taxon>
    </lineage>
</organism>
<evidence type="ECO:0000313" key="13">
    <source>
        <dbReference type="EMBL" id="RVX00175.1"/>
    </source>
</evidence>
<comment type="caution">
    <text evidence="13">The sequence shown here is derived from an EMBL/GenBank/DDBJ whole genome shotgun (WGS) entry which is preliminary data.</text>
</comment>
<comment type="subcellular location">
    <subcellularLocation>
        <location evidence="1">Cytoplasm</location>
    </subcellularLocation>
</comment>
<evidence type="ECO:0000313" key="14">
    <source>
        <dbReference type="Proteomes" id="UP000288805"/>
    </source>
</evidence>
<sequence length="460" mass="50458">MFCTLKLQVQYRMHPSLSEFPSNSFYEGTLQNGVTINERQSSGIDFPWPVPNRPMFFYVQMGQEEISASGTSYLNRTEAANVEKIVTTFLRSGVVPSQIGVITPYEGQRAYIVNYMSRNGALRQQLYKEIEVASVDSFQGREKDYIILSCVRSNEHQGIGFLNDPRRLNVALTRARYGIVILGNPKVLSKQPLWNSLLTHYKEHECLVEGPLNNLKQSMVQFQKPKKIYNDRRLFFGGGPGIVPNDNFGTVTSSSPSADRRSSRGRGMLIVYYTGSLTVHICHLAHPMVLINLEWHPAGFPMPRVPLPPFHGGPPSQPYAIPTRGAVHGPVGAVPHVPPPGSRGFGAGRGNAGAPIGSHLPHQQGSQQAVGNLGSTFNFPALENPNSQPSVGGPLSQPGFVTNMPVQGPSQTFRDGFSIGGMSQDFLGDDFKSQGSHVPYNVADFSTQVHIIESKMVLDI</sequence>
<dbReference type="InterPro" id="IPR027417">
    <property type="entry name" value="P-loop_NTPase"/>
</dbReference>
<evidence type="ECO:0000256" key="2">
    <source>
        <dbReference type="ARBA" id="ARBA00007913"/>
    </source>
</evidence>
<evidence type="ECO:0000256" key="4">
    <source>
        <dbReference type="ARBA" id="ARBA00022723"/>
    </source>
</evidence>
<dbReference type="GO" id="GO:0008270">
    <property type="term" value="F:zinc ion binding"/>
    <property type="evidence" value="ECO:0007669"/>
    <property type="project" value="UniProtKB-KW"/>
</dbReference>
<comment type="similarity">
    <text evidence="2">Belongs to the DNA2/NAM7 helicase family.</text>
</comment>
<dbReference type="InterPro" id="IPR047187">
    <property type="entry name" value="SF1_C_Upf1"/>
</dbReference>
<dbReference type="GO" id="GO:0010468">
    <property type="term" value="P:regulation of gene expression"/>
    <property type="evidence" value="ECO:0007669"/>
    <property type="project" value="UniProtKB-ARBA"/>
</dbReference>
<keyword evidence="4" id="KW-0479">Metal-binding</keyword>
<dbReference type="Pfam" id="PF13087">
    <property type="entry name" value="AAA_12"/>
    <property type="match status" value="1"/>
</dbReference>
<keyword evidence="6" id="KW-0863">Zinc-finger</keyword>
<proteinExistence type="inferred from homology"/>
<dbReference type="GO" id="GO:0005737">
    <property type="term" value="C:cytoplasm"/>
    <property type="evidence" value="ECO:0007669"/>
    <property type="project" value="UniProtKB-SubCell"/>
</dbReference>
<reference evidence="13 14" key="1">
    <citation type="journal article" date="2018" name="PLoS Genet.">
        <title>Population sequencing reveals clonal diversity and ancestral inbreeding in the grapevine cultivar Chardonnay.</title>
        <authorList>
            <person name="Roach M.J."/>
            <person name="Johnson D.L."/>
            <person name="Bohlmann J."/>
            <person name="van Vuuren H.J."/>
            <person name="Jones S.J."/>
            <person name="Pretorius I.S."/>
            <person name="Schmidt S.A."/>
            <person name="Borneman A.R."/>
        </authorList>
    </citation>
    <scope>NUCLEOTIDE SEQUENCE [LARGE SCALE GENOMIC DNA]</scope>
    <source>
        <strain evidence="14">cv. Chardonnay</strain>
        <tissue evidence="13">Leaf</tissue>
    </source>
</reference>
<dbReference type="InterPro" id="IPR041679">
    <property type="entry name" value="DNA2/NAM7-like_C"/>
</dbReference>
<dbReference type="SUPFAM" id="SSF52540">
    <property type="entry name" value="P-loop containing nucleoside triphosphate hydrolases"/>
    <property type="match status" value="1"/>
</dbReference>